<dbReference type="Pfam" id="PF15874">
    <property type="entry name" value="Il2rg"/>
    <property type="match status" value="1"/>
</dbReference>
<dbReference type="Proteomes" id="UP000081671">
    <property type="component" value="Unplaced"/>
</dbReference>
<protein>
    <submittedName>
        <fullName evidence="3">Uncharacterized protein CXorf65 homolog</fullName>
    </submittedName>
</protein>
<dbReference type="AlphaFoldDB" id="A0A1S3GE71"/>
<dbReference type="OrthoDB" id="2109241at2759"/>
<evidence type="ECO:0000313" key="3">
    <source>
        <dbReference type="RefSeq" id="XP_012887111.1"/>
    </source>
</evidence>
<organism evidence="2 3">
    <name type="scientific">Dipodomys ordii</name>
    <name type="common">Ord's kangaroo rat</name>
    <dbReference type="NCBI Taxonomy" id="10020"/>
    <lineage>
        <taxon>Eukaryota</taxon>
        <taxon>Metazoa</taxon>
        <taxon>Chordata</taxon>
        <taxon>Craniata</taxon>
        <taxon>Vertebrata</taxon>
        <taxon>Euteleostomi</taxon>
        <taxon>Mammalia</taxon>
        <taxon>Eutheria</taxon>
        <taxon>Euarchontoglires</taxon>
        <taxon>Glires</taxon>
        <taxon>Rodentia</taxon>
        <taxon>Castorimorpha</taxon>
        <taxon>Heteromyidae</taxon>
        <taxon>Dipodomyinae</taxon>
        <taxon>Dipodomys</taxon>
    </lineage>
</organism>
<reference evidence="3" key="1">
    <citation type="submission" date="2025-08" db="UniProtKB">
        <authorList>
            <consortium name="RefSeq"/>
        </authorList>
    </citation>
    <scope>IDENTIFICATION</scope>
    <source>
        <tissue evidence="3">Kidney</tissue>
    </source>
</reference>
<feature type="compositionally biased region" description="Polar residues" evidence="1">
    <location>
        <begin position="151"/>
        <end position="160"/>
    </location>
</feature>
<dbReference type="GeneID" id="105997283"/>
<evidence type="ECO:0000313" key="2">
    <source>
        <dbReference type="Proteomes" id="UP000081671"/>
    </source>
</evidence>
<feature type="compositionally biased region" description="Basic and acidic residues" evidence="1">
    <location>
        <begin position="180"/>
        <end position="191"/>
    </location>
</feature>
<proteinExistence type="predicted"/>
<keyword evidence="2" id="KW-1185">Reference proteome</keyword>
<dbReference type="KEGG" id="dord:105997283"/>
<dbReference type="RefSeq" id="XP_012887111.1">
    <property type="nucleotide sequence ID" value="XM_013031657.1"/>
</dbReference>
<sequence>MFIVIKHGDNQEFLVNTNCSILLLLHYIRTKMGLRKTDTIDLCDESGTLKLLFLSKTPTEYASKFLTVRNTYYVCKVERGAPGTRIENSYKVVVPLLKHPELELLEALRTQCDILEKSRLKMLRALEAKKLAAAESSTNVSGRLLKGSTSQHFSLSQQKSKIVRTDEDGTPLPRRPILKNRSDFGRKDRHR</sequence>
<dbReference type="InParanoid" id="A0A1S3GE71"/>
<gene>
    <name evidence="3" type="primary">LOC105997283</name>
</gene>
<dbReference type="PANTHER" id="PTHR33887">
    <property type="entry name" value="PB1 DOMAIN-CONTAINING PROTEIN"/>
    <property type="match status" value="1"/>
</dbReference>
<evidence type="ECO:0000256" key="1">
    <source>
        <dbReference type="SAM" id="MobiDB-lite"/>
    </source>
</evidence>
<feature type="region of interest" description="Disordered" evidence="1">
    <location>
        <begin position="151"/>
        <end position="191"/>
    </location>
</feature>
<dbReference type="PANTHER" id="PTHR33887:SF4">
    <property type="entry name" value="AB2-183"/>
    <property type="match status" value="1"/>
</dbReference>
<dbReference type="InterPro" id="IPR039471">
    <property type="entry name" value="CXorf65-like"/>
</dbReference>
<name>A0A1S3GE71_DIPOR</name>
<accession>A0A1S3GE71</accession>